<protein>
    <recommendedName>
        <fullName evidence="3">DUF676 domain-containing protein</fullName>
    </recommendedName>
</protein>
<proteinExistence type="predicted"/>
<dbReference type="Pfam" id="PF02089">
    <property type="entry name" value="Palm_thioest"/>
    <property type="match status" value="1"/>
</dbReference>
<dbReference type="GO" id="GO:0016790">
    <property type="term" value="F:thiolester hydrolase activity"/>
    <property type="evidence" value="ECO:0007669"/>
    <property type="project" value="TreeGrafter"/>
</dbReference>
<dbReference type="SUPFAM" id="SSF53474">
    <property type="entry name" value="alpha/beta-Hydrolases"/>
    <property type="match status" value="1"/>
</dbReference>
<evidence type="ECO:0008006" key="3">
    <source>
        <dbReference type="Google" id="ProtNLM"/>
    </source>
</evidence>
<organism evidence="2">
    <name type="scientific">viral metagenome</name>
    <dbReference type="NCBI Taxonomy" id="1070528"/>
    <lineage>
        <taxon>unclassified sequences</taxon>
        <taxon>metagenomes</taxon>
        <taxon>organismal metagenomes</taxon>
    </lineage>
</organism>
<dbReference type="Gene3D" id="3.40.50.1820">
    <property type="entry name" value="alpha/beta hydrolase"/>
    <property type="match status" value="2"/>
</dbReference>
<keyword evidence="1" id="KW-0378">Hydrolase</keyword>
<dbReference type="EMBL" id="MN740879">
    <property type="protein sequence ID" value="QHU16327.1"/>
    <property type="molecule type" value="Genomic_DNA"/>
</dbReference>
<accession>A0A6C0KHQ7</accession>
<name>A0A6C0KHQ7_9ZZZZ</name>
<sequence length="288" mass="33742">MFSIFTTLSAVIVLLLFNSVHLYHSYPTLLIHGILSNEGQLNELSENLSLRGHDNYIIEIGNGKWTSLNQDMNKQCLELANEIKALEIKETKINLLGISQGGLLARCYVEKYSHDIKTVHSLITWVTPHMGIYNKLVPSFPFLSFSGYLKDPFNYNYYLDKNTFLSFINNEKFHEEDEKYKENMEILDYFILAGSPIDQTIIPYQSSLFEYYSIDEAERNDKLIIQPFNDSSQNIFNLIGLRKLLKTYRMYTFIMECQHNEFKLAICFNKKREKYDNKTLLELINPFL</sequence>
<evidence type="ECO:0000313" key="2">
    <source>
        <dbReference type="EMBL" id="QHU16327.1"/>
    </source>
</evidence>
<dbReference type="GO" id="GO:0005764">
    <property type="term" value="C:lysosome"/>
    <property type="evidence" value="ECO:0007669"/>
    <property type="project" value="TreeGrafter"/>
</dbReference>
<dbReference type="InterPro" id="IPR029058">
    <property type="entry name" value="AB_hydrolase_fold"/>
</dbReference>
<reference evidence="2" key="1">
    <citation type="journal article" date="2020" name="Nature">
        <title>Giant virus diversity and host interactions through global metagenomics.</title>
        <authorList>
            <person name="Schulz F."/>
            <person name="Roux S."/>
            <person name="Paez-Espino D."/>
            <person name="Jungbluth S."/>
            <person name="Walsh D.A."/>
            <person name="Denef V.J."/>
            <person name="McMahon K.D."/>
            <person name="Konstantinidis K.T."/>
            <person name="Eloe-Fadrosh E.A."/>
            <person name="Kyrpides N.C."/>
            <person name="Woyke T."/>
        </authorList>
    </citation>
    <scope>NUCLEOTIDE SEQUENCE</scope>
    <source>
        <strain evidence="2">GVMAG-S-3300011013-78</strain>
    </source>
</reference>
<dbReference type="PANTHER" id="PTHR11247">
    <property type="entry name" value="PALMITOYL-PROTEIN THIOESTERASE/DOLICHYLDIPHOSPHATASE 1"/>
    <property type="match status" value="1"/>
</dbReference>
<dbReference type="AlphaFoldDB" id="A0A6C0KHQ7"/>
<dbReference type="PANTHER" id="PTHR11247:SF8">
    <property type="entry name" value="PALMITOYL-PROTEIN THIOESTERASE 1"/>
    <property type="match status" value="1"/>
</dbReference>
<evidence type="ECO:0000256" key="1">
    <source>
        <dbReference type="ARBA" id="ARBA00022801"/>
    </source>
</evidence>